<sequence length="290" mass="32259">MNKVITTNDFISKLEDGMTIGIGGWGARRKPMSLVREICRSNLKDLTLVSYGGPDIGLLSSCKKIRKLIFGFVSLDLIPLDSHFRNARQSGELPEVVEIDEGMLQWGLRAAGMNLPFLPTRVGIGTDVLKNNPHIKFVESPYDDKEKLVAMPAIKLDVALLHVNESDEKGNTLIFGPDPFFDDLFARAASKTFVSTEKLVDSTSFDKEKVANYNRFERNLVSGIIPDEGGAHPTACNPSYGIDLDHLKEYSKSAKTFDEYQEKYLFVDEATYKKNVGGIKSITSIPLTKF</sequence>
<dbReference type="EMBL" id="QOPE01000018">
    <property type="protein sequence ID" value="RCL40996.1"/>
    <property type="molecule type" value="Genomic_DNA"/>
</dbReference>
<evidence type="ECO:0000313" key="3">
    <source>
        <dbReference type="Proteomes" id="UP000253307"/>
    </source>
</evidence>
<dbReference type="Gene3D" id="3.40.1080.10">
    <property type="entry name" value="Glutaconate Coenzyme A-transferase"/>
    <property type="match status" value="1"/>
</dbReference>
<organism evidence="2 3">
    <name type="scientific">SAR86 cluster bacterium</name>
    <dbReference type="NCBI Taxonomy" id="2030880"/>
    <lineage>
        <taxon>Bacteria</taxon>
        <taxon>Pseudomonadati</taxon>
        <taxon>Pseudomonadota</taxon>
        <taxon>Gammaproteobacteria</taxon>
        <taxon>SAR86 cluster</taxon>
    </lineage>
</organism>
<name>A0A368BWA0_9GAMM</name>
<dbReference type="AlphaFoldDB" id="A0A368BWA0"/>
<evidence type="ECO:0000313" key="2">
    <source>
        <dbReference type="EMBL" id="RCL40996.1"/>
    </source>
</evidence>
<keyword evidence="1 2" id="KW-0808">Transferase</keyword>
<accession>A0A368BWA0</accession>
<dbReference type="SMART" id="SM00882">
    <property type="entry name" value="CoA_trans"/>
    <property type="match status" value="1"/>
</dbReference>
<dbReference type="InterPro" id="IPR004165">
    <property type="entry name" value="CoA_trans_fam_I"/>
</dbReference>
<dbReference type="InterPro" id="IPR037171">
    <property type="entry name" value="NagB/RpiA_transferase-like"/>
</dbReference>
<dbReference type="PANTHER" id="PTHR13707:SF60">
    <property type="entry name" value="ACETATE COA-TRANSFERASE SUBUNIT ALPHA"/>
    <property type="match status" value="1"/>
</dbReference>
<dbReference type="Proteomes" id="UP000253307">
    <property type="component" value="Unassembled WGS sequence"/>
</dbReference>
<dbReference type="PANTHER" id="PTHR13707">
    <property type="entry name" value="KETOACID-COENZYME A TRANSFERASE"/>
    <property type="match status" value="1"/>
</dbReference>
<comment type="caution">
    <text evidence="2">The sequence shown here is derived from an EMBL/GenBank/DDBJ whole genome shotgun (WGS) entry which is preliminary data.</text>
</comment>
<protein>
    <submittedName>
        <fullName evidence="2">CoA transferase subunit A</fullName>
    </submittedName>
</protein>
<reference evidence="2 3" key="1">
    <citation type="journal article" date="2018" name="Microbiome">
        <title>Fine metagenomic profile of the Mediterranean stratified and mixed water columns revealed by assembly and recruitment.</title>
        <authorList>
            <person name="Haro-Moreno J.M."/>
            <person name="Lopez-Perez M."/>
            <person name="De La Torre J.R."/>
            <person name="Picazo A."/>
            <person name="Camacho A."/>
            <person name="Rodriguez-Valera F."/>
        </authorList>
    </citation>
    <scope>NUCLEOTIDE SEQUENCE [LARGE SCALE GENOMIC DNA]</scope>
    <source>
        <strain evidence="2">MED-G82</strain>
    </source>
</reference>
<evidence type="ECO:0000256" key="1">
    <source>
        <dbReference type="ARBA" id="ARBA00022679"/>
    </source>
</evidence>
<dbReference type="Gene3D" id="3.30.30.40">
    <property type="match status" value="1"/>
</dbReference>
<dbReference type="Pfam" id="PF01144">
    <property type="entry name" value="CoA_trans"/>
    <property type="match status" value="1"/>
</dbReference>
<gene>
    <name evidence="2" type="ORF">DBW96_02760</name>
</gene>
<proteinExistence type="predicted"/>
<dbReference type="SUPFAM" id="SSF100950">
    <property type="entry name" value="NagB/RpiA/CoA transferase-like"/>
    <property type="match status" value="1"/>
</dbReference>
<dbReference type="GO" id="GO:0008410">
    <property type="term" value="F:CoA-transferase activity"/>
    <property type="evidence" value="ECO:0007669"/>
    <property type="project" value="InterPro"/>
</dbReference>